<accession>A0AA86NYW2</accession>
<keyword evidence="6" id="KW-0862">Zinc</keyword>
<keyword evidence="7" id="KW-0324">Glycolysis</keyword>
<dbReference type="EMBL" id="CAXDID020000003">
    <property type="protein sequence ID" value="CAL5972354.1"/>
    <property type="molecule type" value="Genomic_DNA"/>
</dbReference>
<comment type="pathway">
    <text evidence="2">Carbohydrate degradation; glycolysis; D-glyceraldehyde 3-phosphate and glycerone phosphate from D-glucose: step 4/4.</text>
</comment>
<dbReference type="CDD" id="cd00947">
    <property type="entry name" value="TBP_aldolase_IIB"/>
    <property type="match status" value="1"/>
</dbReference>
<reference evidence="11 12" key="2">
    <citation type="submission" date="2024-07" db="EMBL/GenBank/DDBJ databases">
        <authorList>
            <person name="Akdeniz Z."/>
        </authorList>
    </citation>
    <scope>NUCLEOTIDE SEQUENCE [LARGE SCALE GENOMIC DNA]</scope>
</reference>
<dbReference type="InterPro" id="IPR013785">
    <property type="entry name" value="Aldolase_TIM"/>
</dbReference>
<evidence type="ECO:0000256" key="4">
    <source>
        <dbReference type="ARBA" id="ARBA00013068"/>
    </source>
</evidence>
<evidence type="ECO:0000256" key="2">
    <source>
        <dbReference type="ARBA" id="ARBA00004714"/>
    </source>
</evidence>
<dbReference type="InterPro" id="IPR050246">
    <property type="entry name" value="Class_II_FBP_aldolase"/>
</dbReference>
<dbReference type="PROSITE" id="PS00806">
    <property type="entry name" value="ALDOLASE_CLASS_II_2"/>
    <property type="match status" value="1"/>
</dbReference>
<evidence type="ECO:0000256" key="5">
    <source>
        <dbReference type="ARBA" id="ARBA00022723"/>
    </source>
</evidence>
<evidence type="ECO:0000256" key="1">
    <source>
        <dbReference type="ARBA" id="ARBA00001947"/>
    </source>
</evidence>
<reference evidence="10" key="1">
    <citation type="submission" date="2023-06" db="EMBL/GenBank/DDBJ databases">
        <authorList>
            <person name="Kurt Z."/>
        </authorList>
    </citation>
    <scope>NUCLEOTIDE SEQUENCE</scope>
</reference>
<dbReference type="Gene3D" id="3.20.20.70">
    <property type="entry name" value="Aldolase class I"/>
    <property type="match status" value="1"/>
</dbReference>
<comment type="similarity">
    <text evidence="3">Belongs to the class II fructose-bisphosphate aldolase family.</text>
</comment>
<sequence>MPFATLRQVLEEAEKKNYGVGAYNVNNMEQIQAIMNAAAQTKSPVIIQASRGALKHSDMVYLWKLMEAATIKYPEIPVVVHLDHYRPPYCQSDYREPIKKAIALGFTSVMIDASHFSFEENVRITKEVVEYAHSFGVSVEAELGTLGGIEEDISGHVQLTDPVQAKKFVELTGVDALAVAIGTSHGAYKFLAGSNPKLAIELVHQIKEQTGIPLVMHGSSSVPADLKDTINKYGGKMDDAIGIPIEAIQEGIRNGVRKINVDSDSHMVGAIRKVFAEQPDKFDPRDYLGPAREAITKCVAENMVSFGTAGHAGDYTCLTLEEAKKKYYQK</sequence>
<dbReference type="Pfam" id="PF01116">
    <property type="entry name" value="F_bP_aldolase"/>
    <property type="match status" value="1"/>
</dbReference>
<evidence type="ECO:0000313" key="11">
    <source>
        <dbReference type="EMBL" id="CAL5972354.1"/>
    </source>
</evidence>
<keyword evidence="8" id="KW-0456">Lyase</keyword>
<dbReference type="Proteomes" id="UP001642409">
    <property type="component" value="Unassembled WGS sequence"/>
</dbReference>
<evidence type="ECO:0000313" key="12">
    <source>
        <dbReference type="Proteomes" id="UP001642409"/>
    </source>
</evidence>
<organism evidence="10">
    <name type="scientific">Hexamita inflata</name>
    <dbReference type="NCBI Taxonomy" id="28002"/>
    <lineage>
        <taxon>Eukaryota</taxon>
        <taxon>Metamonada</taxon>
        <taxon>Diplomonadida</taxon>
        <taxon>Hexamitidae</taxon>
        <taxon>Hexamitinae</taxon>
        <taxon>Hexamita</taxon>
    </lineage>
</organism>
<dbReference type="PIRSF" id="PIRSF001359">
    <property type="entry name" value="F_bP_aldolase_II"/>
    <property type="match status" value="1"/>
</dbReference>
<dbReference type="EMBL" id="CATOUU010000380">
    <property type="protein sequence ID" value="CAI9927306.1"/>
    <property type="molecule type" value="Genomic_DNA"/>
</dbReference>
<evidence type="ECO:0000256" key="6">
    <source>
        <dbReference type="ARBA" id="ARBA00022833"/>
    </source>
</evidence>
<protein>
    <recommendedName>
        <fullName evidence="4">fructose-bisphosphate aldolase</fullName>
        <ecNumber evidence="4">4.1.2.13</ecNumber>
    </recommendedName>
    <alternativeName>
        <fullName evidence="9">Fructose-1,6-bisphosphate aldolase</fullName>
    </alternativeName>
</protein>
<gene>
    <name evidence="10" type="ORF">HINF_LOCUS14951</name>
    <name evidence="11" type="ORF">HINF_LOCUS1863</name>
</gene>
<evidence type="ECO:0000256" key="7">
    <source>
        <dbReference type="ARBA" id="ARBA00023152"/>
    </source>
</evidence>
<keyword evidence="5" id="KW-0479">Metal-binding</keyword>
<dbReference type="EC" id="4.1.2.13" evidence="4"/>
<evidence type="ECO:0000313" key="10">
    <source>
        <dbReference type="EMBL" id="CAI9927306.1"/>
    </source>
</evidence>
<dbReference type="InterPro" id="IPR000771">
    <property type="entry name" value="FBA_II"/>
</dbReference>
<proteinExistence type="inferred from homology"/>
<dbReference type="PANTHER" id="PTHR30304">
    <property type="entry name" value="D-TAGATOSE-1,6-BISPHOSPHATE ALDOLASE"/>
    <property type="match status" value="1"/>
</dbReference>
<comment type="caution">
    <text evidence="10">The sequence shown here is derived from an EMBL/GenBank/DDBJ whole genome shotgun (WGS) entry which is preliminary data.</text>
</comment>
<evidence type="ECO:0000256" key="9">
    <source>
        <dbReference type="ARBA" id="ARBA00031804"/>
    </source>
</evidence>
<dbReference type="AlphaFoldDB" id="A0AA86NYW2"/>
<comment type="cofactor">
    <cofactor evidence="1">
        <name>Zn(2+)</name>
        <dbReference type="ChEBI" id="CHEBI:29105"/>
    </cofactor>
</comment>
<dbReference type="GO" id="GO:0008270">
    <property type="term" value="F:zinc ion binding"/>
    <property type="evidence" value="ECO:0007669"/>
    <property type="project" value="InterPro"/>
</dbReference>
<evidence type="ECO:0000256" key="3">
    <source>
        <dbReference type="ARBA" id="ARBA00005812"/>
    </source>
</evidence>
<dbReference type="GO" id="GO:0006096">
    <property type="term" value="P:glycolytic process"/>
    <property type="evidence" value="ECO:0007669"/>
    <property type="project" value="UniProtKB-KW"/>
</dbReference>
<dbReference type="SUPFAM" id="SSF51569">
    <property type="entry name" value="Aldolase"/>
    <property type="match status" value="1"/>
</dbReference>
<dbReference type="FunFam" id="3.20.20.70:FF:000111">
    <property type="entry name" value="Fructose-1,6-bisphosphate aldolase"/>
    <property type="match status" value="1"/>
</dbReference>
<evidence type="ECO:0000256" key="8">
    <source>
        <dbReference type="ARBA" id="ARBA00023239"/>
    </source>
</evidence>
<name>A0AA86NYW2_9EUKA</name>
<dbReference type="PANTHER" id="PTHR30304:SF0">
    <property type="entry name" value="D-TAGATOSE-1,6-BISPHOSPHATE ALDOLASE SUBUNIT GATY-RELATED"/>
    <property type="match status" value="1"/>
</dbReference>
<dbReference type="GO" id="GO:0004332">
    <property type="term" value="F:fructose-bisphosphate aldolase activity"/>
    <property type="evidence" value="ECO:0007669"/>
    <property type="project" value="UniProtKB-EC"/>
</dbReference>
<dbReference type="NCBIfam" id="TIGR00167">
    <property type="entry name" value="cbbA"/>
    <property type="match status" value="1"/>
</dbReference>
<keyword evidence="12" id="KW-1185">Reference proteome</keyword>